<name>A0A1J5PYX4_9ZZZZ</name>
<proteinExistence type="predicted"/>
<evidence type="ECO:0000256" key="1">
    <source>
        <dbReference type="SAM" id="MobiDB-lite"/>
    </source>
</evidence>
<organism evidence="2">
    <name type="scientific">mine drainage metagenome</name>
    <dbReference type="NCBI Taxonomy" id="410659"/>
    <lineage>
        <taxon>unclassified sequences</taxon>
        <taxon>metagenomes</taxon>
        <taxon>ecological metagenomes</taxon>
    </lineage>
</organism>
<feature type="region of interest" description="Disordered" evidence="1">
    <location>
        <begin position="1"/>
        <end position="65"/>
    </location>
</feature>
<protein>
    <submittedName>
        <fullName evidence="2">Uncharacterized protein</fullName>
    </submittedName>
</protein>
<reference evidence="2" key="1">
    <citation type="submission" date="2016-10" db="EMBL/GenBank/DDBJ databases">
        <title>Sequence of Gallionella enrichment culture.</title>
        <authorList>
            <person name="Poehlein A."/>
            <person name="Muehling M."/>
            <person name="Daniel R."/>
        </authorList>
    </citation>
    <scope>NUCLEOTIDE SEQUENCE</scope>
</reference>
<sequence length="136" mass="14526">MSGGKKENRTACDNTARPQPTAQPDCTEPTARPRYCGRIASPISTAPAAHSPPKPRPSSARAINSWSKFCTKAQTSEKTENQRIVSCKVLTRPMRSARKPPSQPPMAEASNVTVPARPALPGSTFHSAMMVPITSG</sequence>
<dbReference type="AlphaFoldDB" id="A0A1J5PYX4"/>
<feature type="region of interest" description="Disordered" evidence="1">
    <location>
        <begin position="90"/>
        <end position="124"/>
    </location>
</feature>
<feature type="compositionally biased region" description="Basic and acidic residues" evidence="1">
    <location>
        <begin position="1"/>
        <end position="10"/>
    </location>
</feature>
<dbReference type="EMBL" id="MLJW01003129">
    <property type="protein sequence ID" value="OIQ72788.1"/>
    <property type="molecule type" value="Genomic_DNA"/>
</dbReference>
<accession>A0A1J5PYX4</accession>
<comment type="caution">
    <text evidence="2">The sequence shown here is derived from an EMBL/GenBank/DDBJ whole genome shotgun (WGS) entry which is preliminary data.</text>
</comment>
<evidence type="ECO:0000313" key="2">
    <source>
        <dbReference type="EMBL" id="OIQ72788.1"/>
    </source>
</evidence>
<feature type="compositionally biased region" description="Polar residues" evidence="1">
    <location>
        <begin position="11"/>
        <end position="24"/>
    </location>
</feature>
<gene>
    <name evidence="2" type="ORF">GALL_455810</name>
</gene>